<feature type="transmembrane region" description="Helical" evidence="8">
    <location>
        <begin position="163"/>
        <end position="181"/>
    </location>
</feature>
<keyword evidence="7 8" id="KW-0472">Membrane</keyword>
<dbReference type="InterPro" id="IPR052017">
    <property type="entry name" value="TSUP"/>
</dbReference>
<dbReference type="Proteomes" id="UP000321901">
    <property type="component" value="Unassembled WGS sequence"/>
</dbReference>
<evidence type="ECO:0000256" key="8">
    <source>
        <dbReference type="RuleBase" id="RU363041"/>
    </source>
</evidence>
<evidence type="ECO:0000313" key="10">
    <source>
        <dbReference type="Proteomes" id="UP000321901"/>
    </source>
</evidence>
<organism evidence="9 10">
    <name type="scientific">Sporosarcina luteola</name>
    <dbReference type="NCBI Taxonomy" id="582850"/>
    <lineage>
        <taxon>Bacteria</taxon>
        <taxon>Bacillati</taxon>
        <taxon>Bacillota</taxon>
        <taxon>Bacilli</taxon>
        <taxon>Bacillales</taxon>
        <taxon>Caryophanaceae</taxon>
        <taxon>Sporosarcina</taxon>
    </lineage>
</organism>
<evidence type="ECO:0000256" key="3">
    <source>
        <dbReference type="ARBA" id="ARBA00022448"/>
    </source>
</evidence>
<keyword evidence="4 8" id="KW-1003">Cell membrane</keyword>
<feature type="transmembrane region" description="Helical" evidence="8">
    <location>
        <begin position="95"/>
        <end position="112"/>
    </location>
</feature>
<feature type="transmembrane region" description="Helical" evidence="8">
    <location>
        <begin position="42"/>
        <end position="60"/>
    </location>
</feature>
<feature type="transmembrane region" description="Helical" evidence="8">
    <location>
        <begin position="72"/>
        <end position="89"/>
    </location>
</feature>
<keyword evidence="3" id="KW-0813">Transport</keyword>
<name>A0A511ZBE0_9BACL</name>
<feature type="transmembrane region" description="Helical" evidence="8">
    <location>
        <begin position="7"/>
        <end position="36"/>
    </location>
</feature>
<comment type="similarity">
    <text evidence="2 8">Belongs to the 4-toluene sulfonate uptake permease (TSUP) (TC 2.A.102) family.</text>
</comment>
<evidence type="ECO:0000256" key="1">
    <source>
        <dbReference type="ARBA" id="ARBA00004651"/>
    </source>
</evidence>
<dbReference type="InterPro" id="IPR002781">
    <property type="entry name" value="TM_pro_TauE-like"/>
</dbReference>
<dbReference type="OrthoDB" id="7843147at2"/>
<keyword evidence="5 8" id="KW-0812">Transmembrane</keyword>
<dbReference type="PANTHER" id="PTHR30269">
    <property type="entry name" value="TRANSMEMBRANE PROTEIN YFCA"/>
    <property type="match status" value="1"/>
</dbReference>
<reference evidence="9 10" key="1">
    <citation type="submission" date="2019-07" db="EMBL/GenBank/DDBJ databases">
        <title>Whole genome shotgun sequence of Sporosarcina luteola NBRC 105378.</title>
        <authorList>
            <person name="Hosoyama A."/>
            <person name="Uohara A."/>
            <person name="Ohji S."/>
            <person name="Ichikawa N."/>
        </authorList>
    </citation>
    <scope>NUCLEOTIDE SEQUENCE [LARGE SCALE GENOMIC DNA]</scope>
    <source>
        <strain evidence="9 10">NBRC 105378</strain>
    </source>
</reference>
<proteinExistence type="inferred from homology"/>
<evidence type="ECO:0000256" key="2">
    <source>
        <dbReference type="ARBA" id="ARBA00009142"/>
    </source>
</evidence>
<dbReference type="Pfam" id="PF01925">
    <property type="entry name" value="TauE"/>
    <property type="match status" value="1"/>
</dbReference>
<keyword evidence="10" id="KW-1185">Reference proteome</keyword>
<comment type="caution">
    <text evidence="9">The sequence shown here is derived from an EMBL/GenBank/DDBJ whole genome shotgun (WGS) entry which is preliminary data.</text>
</comment>
<accession>A0A511ZBE0</accession>
<evidence type="ECO:0000256" key="4">
    <source>
        <dbReference type="ARBA" id="ARBA00022475"/>
    </source>
</evidence>
<evidence type="ECO:0000256" key="6">
    <source>
        <dbReference type="ARBA" id="ARBA00022989"/>
    </source>
</evidence>
<evidence type="ECO:0000256" key="5">
    <source>
        <dbReference type="ARBA" id="ARBA00022692"/>
    </source>
</evidence>
<dbReference type="GO" id="GO:0005886">
    <property type="term" value="C:plasma membrane"/>
    <property type="evidence" value="ECO:0007669"/>
    <property type="project" value="UniProtKB-SubCell"/>
</dbReference>
<feature type="transmembrane region" description="Helical" evidence="8">
    <location>
        <begin position="187"/>
        <end position="210"/>
    </location>
</feature>
<gene>
    <name evidence="9" type="ORF">SLU01_30720</name>
</gene>
<protein>
    <recommendedName>
        <fullName evidence="8">Probable membrane transporter protein</fullName>
    </recommendedName>
</protein>
<dbReference type="AlphaFoldDB" id="A0A511ZBE0"/>
<dbReference type="EMBL" id="BJYL01000046">
    <property type="protein sequence ID" value="GEN84760.1"/>
    <property type="molecule type" value="Genomic_DNA"/>
</dbReference>
<dbReference type="RefSeq" id="WP_147059905.1">
    <property type="nucleotide sequence ID" value="NZ_BJYL01000046.1"/>
</dbReference>
<feature type="transmembrane region" description="Helical" evidence="8">
    <location>
        <begin position="217"/>
        <end position="234"/>
    </location>
</feature>
<evidence type="ECO:0000256" key="7">
    <source>
        <dbReference type="ARBA" id="ARBA00023136"/>
    </source>
</evidence>
<comment type="subcellular location">
    <subcellularLocation>
        <location evidence="1 8">Cell membrane</location>
        <topology evidence="1 8">Multi-pass membrane protein</topology>
    </subcellularLocation>
</comment>
<keyword evidence="6 8" id="KW-1133">Transmembrane helix</keyword>
<sequence length="237" mass="26044">MDIILFIAIILIASILQTGTGFGFSIVATPFLLLLFDARDAIQINLLLSLVISLAMFRKVRTDIDMDVMKRFIGGGIIGLPIGIIVFLLVDIPKLKFGIGVVILVLTALLLLRLRVRQTAKRDVAIGSLSGSLTTSIGMPGPPLLLYFSGTDTTKEKLRGTTLAYYLFIYSISLLIQVIFAGTSKTVWTSSLLALPLVWLGLYAGQYLFLKVNQTGFRLFMYVILLFTGIYLLVDSL</sequence>
<evidence type="ECO:0000313" key="9">
    <source>
        <dbReference type="EMBL" id="GEN84760.1"/>
    </source>
</evidence>
<dbReference type="PANTHER" id="PTHR30269:SF37">
    <property type="entry name" value="MEMBRANE TRANSPORTER PROTEIN"/>
    <property type="match status" value="1"/>
</dbReference>